<feature type="region of interest" description="Disordered" evidence="9">
    <location>
        <begin position="379"/>
        <end position="409"/>
    </location>
</feature>
<feature type="transmembrane region" description="Helical" evidence="10">
    <location>
        <begin position="58"/>
        <end position="83"/>
    </location>
</feature>
<evidence type="ECO:0000256" key="4">
    <source>
        <dbReference type="ARBA" id="ARBA00022679"/>
    </source>
</evidence>
<keyword evidence="14" id="KW-1185">Reference proteome</keyword>
<dbReference type="Pfam" id="PF02518">
    <property type="entry name" value="HATPase_c"/>
    <property type="match status" value="1"/>
</dbReference>
<dbReference type="Proteomes" id="UP001566476">
    <property type="component" value="Unassembled WGS sequence"/>
</dbReference>
<gene>
    <name evidence="13" type="ORF">AB2L28_08125</name>
</gene>
<evidence type="ECO:0000259" key="11">
    <source>
        <dbReference type="Pfam" id="PF02518"/>
    </source>
</evidence>
<dbReference type="CDD" id="cd16917">
    <property type="entry name" value="HATPase_UhpB-NarQ-NarX-like"/>
    <property type="match status" value="1"/>
</dbReference>
<feature type="domain" description="Histidine kinase/HSP90-like ATPase" evidence="11">
    <location>
        <begin position="308"/>
        <end position="400"/>
    </location>
</feature>
<dbReference type="PANTHER" id="PTHR24421">
    <property type="entry name" value="NITRATE/NITRITE SENSOR PROTEIN NARX-RELATED"/>
    <property type="match status" value="1"/>
</dbReference>
<dbReference type="Gene3D" id="3.30.565.10">
    <property type="entry name" value="Histidine kinase-like ATPase, C-terminal domain"/>
    <property type="match status" value="1"/>
</dbReference>
<dbReference type="RefSeq" id="WP_370718241.1">
    <property type="nucleotide sequence ID" value="NZ_JBGGTQ010000003.1"/>
</dbReference>
<dbReference type="InterPro" id="IPR003594">
    <property type="entry name" value="HATPase_dom"/>
</dbReference>
<proteinExistence type="predicted"/>
<evidence type="ECO:0000256" key="10">
    <source>
        <dbReference type="SAM" id="Phobius"/>
    </source>
</evidence>
<dbReference type="InterPro" id="IPR011712">
    <property type="entry name" value="Sig_transdc_His_kin_sub3_dim/P"/>
</dbReference>
<dbReference type="EC" id="2.7.13.3" evidence="2"/>
<keyword evidence="6 13" id="KW-0418">Kinase</keyword>
<organism evidence="13 14">
    <name type="scientific">Kineococcus mangrovi</name>
    <dbReference type="NCBI Taxonomy" id="1660183"/>
    <lineage>
        <taxon>Bacteria</taxon>
        <taxon>Bacillati</taxon>
        <taxon>Actinomycetota</taxon>
        <taxon>Actinomycetes</taxon>
        <taxon>Kineosporiales</taxon>
        <taxon>Kineosporiaceae</taxon>
        <taxon>Kineococcus</taxon>
    </lineage>
</organism>
<evidence type="ECO:0000313" key="13">
    <source>
        <dbReference type="EMBL" id="MEZ0492205.1"/>
    </source>
</evidence>
<sequence length="409" mass="42338">MLRALREAFVLVASGATVLVSAADLLGGAAGAGELVAAAVLSTAVVVLLVLRRRWPLAVSVATTGLYAVDGDVVIAALVALGALAVRSSWRRACLGAVVALGVLVLRQTGYGSDVQDLWLEPGGVAIGVLGIALVTCAGLYVKARRDLLAAAVERARRVEAEQELREERARHRERTRIAREMHDVLAHRLSMLSLHAGALEYREDIAGSQVAEAAAVIRENAHEALQDLRDVLGVLRARTSVGTSGAGSPDDGDEDADGSGGTPAGLRPPPTIAHLPALVREATALGSDVSLNVTGPVQAPSGAAGRAAYRIVQEGLTNARKHAPGAHTDVDVDVDAAQIHLRVVNSAPREGPSAAHDLRARGSGNGLTGVAERVELLGGSASHGPTADGGFRLDVVLPHRPPGRRSRR</sequence>
<evidence type="ECO:0000256" key="3">
    <source>
        <dbReference type="ARBA" id="ARBA00022553"/>
    </source>
</evidence>
<reference evidence="13 14" key="1">
    <citation type="submission" date="2024-07" db="EMBL/GenBank/DDBJ databases">
        <authorList>
            <person name="Thanompreechachai J."/>
            <person name="Duangmal K."/>
        </authorList>
    </citation>
    <scope>NUCLEOTIDE SEQUENCE [LARGE SCALE GENOMIC DNA]</scope>
    <source>
        <strain evidence="13 14">TBRC 1896</strain>
    </source>
</reference>
<evidence type="ECO:0000256" key="5">
    <source>
        <dbReference type="ARBA" id="ARBA00022741"/>
    </source>
</evidence>
<evidence type="ECO:0000256" key="9">
    <source>
        <dbReference type="SAM" id="MobiDB-lite"/>
    </source>
</evidence>
<evidence type="ECO:0000256" key="1">
    <source>
        <dbReference type="ARBA" id="ARBA00000085"/>
    </source>
</evidence>
<feature type="transmembrane region" description="Helical" evidence="10">
    <location>
        <begin position="32"/>
        <end position="51"/>
    </location>
</feature>
<dbReference type="Gene3D" id="1.20.5.1930">
    <property type="match status" value="1"/>
</dbReference>
<dbReference type="GO" id="GO:0016301">
    <property type="term" value="F:kinase activity"/>
    <property type="evidence" value="ECO:0007669"/>
    <property type="project" value="UniProtKB-KW"/>
</dbReference>
<dbReference type="InterPro" id="IPR050482">
    <property type="entry name" value="Sensor_HK_TwoCompSys"/>
</dbReference>
<protein>
    <recommendedName>
        <fullName evidence="2">histidine kinase</fullName>
        <ecNumber evidence="2">2.7.13.3</ecNumber>
    </recommendedName>
</protein>
<keyword evidence="10" id="KW-0812">Transmembrane</keyword>
<evidence type="ECO:0000313" key="14">
    <source>
        <dbReference type="Proteomes" id="UP001566476"/>
    </source>
</evidence>
<evidence type="ECO:0000256" key="8">
    <source>
        <dbReference type="ARBA" id="ARBA00023012"/>
    </source>
</evidence>
<keyword evidence="5" id="KW-0547">Nucleotide-binding</keyword>
<evidence type="ECO:0000256" key="7">
    <source>
        <dbReference type="ARBA" id="ARBA00022840"/>
    </source>
</evidence>
<keyword evidence="10" id="KW-0472">Membrane</keyword>
<keyword evidence="7" id="KW-0067">ATP-binding</keyword>
<dbReference type="SUPFAM" id="SSF55874">
    <property type="entry name" value="ATPase domain of HSP90 chaperone/DNA topoisomerase II/histidine kinase"/>
    <property type="match status" value="1"/>
</dbReference>
<evidence type="ECO:0000256" key="6">
    <source>
        <dbReference type="ARBA" id="ARBA00022777"/>
    </source>
</evidence>
<comment type="catalytic activity">
    <reaction evidence="1">
        <text>ATP + protein L-histidine = ADP + protein N-phospho-L-histidine.</text>
        <dbReference type="EC" id="2.7.13.3"/>
    </reaction>
</comment>
<feature type="region of interest" description="Disordered" evidence="9">
    <location>
        <begin position="241"/>
        <end position="272"/>
    </location>
</feature>
<evidence type="ECO:0000256" key="2">
    <source>
        <dbReference type="ARBA" id="ARBA00012438"/>
    </source>
</evidence>
<dbReference type="PANTHER" id="PTHR24421:SF10">
    <property type="entry name" value="NITRATE_NITRITE SENSOR PROTEIN NARQ"/>
    <property type="match status" value="1"/>
</dbReference>
<keyword evidence="10" id="KW-1133">Transmembrane helix</keyword>
<accession>A0ABV4I2F9</accession>
<feature type="domain" description="Signal transduction histidine kinase subgroup 3 dimerisation and phosphoacceptor" evidence="12">
    <location>
        <begin position="174"/>
        <end position="239"/>
    </location>
</feature>
<keyword evidence="4" id="KW-0808">Transferase</keyword>
<keyword evidence="8" id="KW-0902">Two-component regulatory system</keyword>
<evidence type="ECO:0000259" key="12">
    <source>
        <dbReference type="Pfam" id="PF07730"/>
    </source>
</evidence>
<dbReference type="EMBL" id="JBGGTQ010000003">
    <property type="protein sequence ID" value="MEZ0492205.1"/>
    <property type="molecule type" value="Genomic_DNA"/>
</dbReference>
<dbReference type="Pfam" id="PF07730">
    <property type="entry name" value="HisKA_3"/>
    <property type="match status" value="1"/>
</dbReference>
<comment type="caution">
    <text evidence="13">The sequence shown here is derived from an EMBL/GenBank/DDBJ whole genome shotgun (WGS) entry which is preliminary data.</text>
</comment>
<feature type="transmembrane region" description="Helical" evidence="10">
    <location>
        <begin position="118"/>
        <end position="142"/>
    </location>
</feature>
<name>A0ABV4I2F9_9ACTN</name>
<dbReference type="InterPro" id="IPR036890">
    <property type="entry name" value="HATPase_C_sf"/>
</dbReference>
<keyword evidence="3" id="KW-0597">Phosphoprotein</keyword>